<gene>
    <name evidence="1" type="ORF">D915_005742</name>
</gene>
<dbReference type="Gene3D" id="2.40.70.10">
    <property type="entry name" value="Acid Proteases"/>
    <property type="match status" value="1"/>
</dbReference>
<protein>
    <submittedName>
        <fullName evidence="1">Transposon Ty3-I gap-Pol polyprotein</fullName>
    </submittedName>
</protein>
<organism evidence="1 2">
    <name type="scientific">Fasciola hepatica</name>
    <name type="common">Liver fluke</name>
    <dbReference type="NCBI Taxonomy" id="6192"/>
    <lineage>
        <taxon>Eukaryota</taxon>
        <taxon>Metazoa</taxon>
        <taxon>Spiralia</taxon>
        <taxon>Lophotrochozoa</taxon>
        <taxon>Platyhelminthes</taxon>
        <taxon>Trematoda</taxon>
        <taxon>Digenea</taxon>
        <taxon>Plagiorchiida</taxon>
        <taxon>Echinostomata</taxon>
        <taxon>Echinostomatoidea</taxon>
        <taxon>Fasciolidae</taxon>
        <taxon>Fasciola</taxon>
    </lineage>
</organism>
<keyword evidence="2" id="KW-1185">Reference proteome</keyword>
<dbReference type="InterPro" id="IPR021109">
    <property type="entry name" value="Peptidase_aspartic_dom_sf"/>
</dbReference>
<dbReference type="Proteomes" id="UP000230066">
    <property type="component" value="Unassembled WGS sequence"/>
</dbReference>
<accession>A0A4E0RA19</accession>
<comment type="caution">
    <text evidence="1">The sequence shown here is derived from an EMBL/GenBank/DDBJ whole genome shotgun (WGS) entry which is preliminary data.</text>
</comment>
<sequence length="159" mass="17287">MSVAAAPNCLTRPVASILVNRIPLQTLVDIGSSGSCIPPTVVRNHSWELQPMDLKITMASISLSYSTTGYCYVSTQYKHMKYEHFKLLVLPNLCAGVLLGDGFLSLHEKVKIPLGGHLGTFSLCGLPAAKTESLLLFSKLSSDCRPTATKSQRHTPEKE</sequence>
<dbReference type="CDD" id="cd00303">
    <property type="entry name" value="retropepsin_like"/>
    <property type="match status" value="1"/>
</dbReference>
<evidence type="ECO:0000313" key="2">
    <source>
        <dbReference type="Proteomes" id="UP000230066"/>
    </source>
</evidence>
<evidence type="ECO:0000313" key="1">
    <source>
        <dbReference type="EMBL" id="THD23164.1"/>
    </source>
</evidence>
<dbReference type="EMBL" id="JXXN02002299">
    <property type="protein sequence ID" value="THD23164.1"/>
    <property type="molecule type" value="Genomic_DNA"/>
</dbReference>
<proteinExistence type="predicted"/>
<dbReference type="AlphaFoldDB" id="A0A4E0RA19"/>
<name>A0A4E0RA19_FASHE</name>
<reference evidence="1" key="1">
    <citation type="submission" date="2019-03" db="EMBL/GenBank/DDBJ databases">
        <title>Improved annotation for the trematode Fasciola hepatica.</title>
        <authorList>
            <person name="Choi Y.-J."/>
            <person name="Martin J."/>
            <person name="Mitreva M."/>
        </authorList>
    </citation>
    <scope>NUCLEOTIDE SEQUENCE [LARGE SCALE GENOMIC DNA]</scope>
</reference>
<dbReference type="SUPFAM" id="SSF50630">
    <property type="entry name" value="Acid proteases"/>
    <property type="match status" value="1"/>
</dbReference>